<dbReference type="Proteomes" id="UP001208570">
    <property type="component" value="Unassembled WGS sequence"/>
</dbReference>
<accession>A0AAD9MYJ5</accession>
<organism evidence="1 2">
    <name type="scientific">Paralvinella palmiformis</name>
    <dbReference type="NCBI Taxonomy" id="53620"/>
    <lineage>
        <taxon>Eukaryota</taxon>
        <taxon>Metazoa</taxon>
        <taxon>Spiralia</taxon>
        <taxon>Lophotrochozoa</taxon>
        <taxon>Annelida</taxon>
        <taxon>Polychaeta</taxon>
        <taxon>Sedentaria</taxon>
        <taxon>Canalipalpata</taxon>
        <taxon>Terebellida</taxon>
        <taxon>Terebelliformia</taxon>
        <taxon>Alvinellidae</taxon>
        <taxon>Paralvinella</taxon>
    </lineage>
</organism>
<protein>
    <submittedName>
        <fullName evidence="1">Uncharacterized protein</fullName>
    </submittedName>
</protein>
<keyword evidence="2" id="KW-1185">Reference proteome</keyword>
<proteinExistence type="predicted"/>
<dbReference type="AlphaFoldDB" id="A0AAD9MYJ5"/>
<sequence length="108" mass="12362">MINTCIWDVPNRPFRITVPGERMATKTRVCCVVRAPLRLDGAIVCLHLPMCMCASHMPLTVQYVCVYVLKDMAEEHSTSSNYQASRKVRVDSTYYLPSTRTCTHTHQR</sequence>
<dbReference type="EMBL" id="JAODUP010000474">
    <property type="protein sequence ID" value="KAK2148943.1"/>
    <property type="molecule type" value="Genomic_DNA"/>
</dbReference>
<evidence type="ECO:0000313" key="2">
    <source>
        <dbReference type="Proteomes" id="UP001208570"/>
    </source>
</evidence>
<reference evidence="1" key="1">
    <citation type="journal article" date="2023" name="Mol. Biol. Evol.">
        <title>Third-Generation Sequencing Reveals the Adaptive Role of the Epigenome in Three Deep-Sea Polychaetes.</title>
        <authorList>
            <person name="Perez M."/>
            <person name="Aroh O."/>
            <person name="Sun Y."/>
            <person name="Lan Y."/>
            <person name="Juniper S.K."/>
            <person name="Young C.R."/>
            <person name="Angers B."/>
            <person name="Qian P.Y."/>
        </authorList>
    </citation>
    <scope>NUCLEOTIDE SEQUENCE</scope>
    <source>
        <strain evidence="1">P08H-3</strain>
    </source>
</reference>
<gene>
    <name evidence="1" type="ORF">LSH36_474g03020</name>
</gene>
<evidence type="ECO:0000313" key="1">
    <source>
        <dbReference type="EMBL" id="KAK2148943.1"/>
    </source>
</evidence>
<name>A0AAD9MYJ5_9ANNE</name>
<comment type="caution">
    <text evidence="1">The sequence shown here is derived from an EMBL/GenBank/DDBJ whole genome shotgun (WGS) entry which is preliminary data.</text>
</comment>